<dbReference type="PaxDb" id="3708-A0A078I238"/>
<feature type="transmembrane region" description="Helical" evidence="8">
    <location>
        <begin position="106"/>
        <end position="128"/>
    </location>
</feature>
<feature type="transmembrane region" description="Helical" evidence="8">
    <location>
        <begin position="431"/>
        <end position="449"/>
    </location>
</feature>
<dbReference type="PANTHER" id="PTHR32195:SF26">
    <property type="entry name" value="TRYPTOPHAN OR TYROSINE TRANSPORTER PROTEIN"/>
    <property type="match status" value="1"/>
</dbReference>
<evidence type="ECO:0000313" key="10">
    <source>
        <dbReference type="Proteomes" id="UP000028999"/>
    </source>
</evidence>
<dbReference type="Pfam" id="PF03222">
    <property type="entry name" value="Trp_Tyr_perm"/>
    <property type="match status" value="1"/>
</dbReference>
<reference evidence="9 10" key="1">
    <citation type="journal article" date="2014" name="Science">
        <title>Plant genetics. Early allopolyploid evolution in the post-Neolithic Brassica napus oilseed genome.</title>
        <authorList>
            <person name="Chalhoub B."/>
            <person name="Denoeud F."/>
            <person name="Liu S."/>
            <person name="Parkin I.A."/>
            <person name="Tang H."/>
            <person name="Wang X."/>
            <person name="Chiquet J."/>
            <person name="Belcram H."/>
            <person name="Tong C."/>
            <person name="Samans B."/>
            <person name="Correa M."/>
            <person name="Da Silva C."/>
            <person name="Just J."/>
            <person name="Falentin C."/>
            <person name="Koh C.S."/>
            <person name="Le Clainche I."/>
            <person name="Bernard M."/>
            <person name="Bento P."/>
            <person name="Noel B."/>
            <person name="Labadie K."/>
            <person name="Alberti A."/>
            <person name="Charles M."/>
            <person name="Arnaud D."/>
            <person name="Guo H."/>
            <person name="Daviaud C."/>
            <person name="Alamery S."/>
            <person name="Jabbari K."/>
            <person name="Zhao M."/>
            <person name="Edger P.P."/>
            <person name="Chelaifa H."/>
            <person name="Tack D."/>
            <person name="Lassalle G."/>
            <person name="Mestiri I."/>
            <person name="Schnel N."/>
            <person name="Le Paslier M.C."/>
            <person name="Fan G."/>
            <person name="Renault V."/>
            <person name="Bayer P.E."/>
            <person name="Golicz A.A."/>
            <person name="Manoli S."/>
            <person name="Lee T.H."/>
            <person name="Thi V.H."/>
            <person name="Chalabi S."/>
            <person name="Hu Q."/>
            <person name="Fan C."/>
            <person name="Tollenaere R."/>
            <person name="Lu Y."/>
            <person name="Battail C."/>
            <person name="Shen J."/>
            <person name="Sidebottom C.H."/>
            <person name="Wang X."/>
            <person name="Canaguier A."/>
            <person name="Chauveau A."/>
            <person name="Berard A."/>
            <person name="Deniot G."/>
            <person name="Guan M."/>
            <person name="Liu Z."/>
            <person name="Sun F."/>
            <person name="Lim Y.P."/>
            <person name="Lyons E."/>
            <person name="Town C.D."/>
            <person name="Bancroft I."/>
            <person name="Wang X."/>
            <person name="Meng J."/>
            <person name="Ma J."/>
            <person name="Pires J.C."/>
            <person name="King G.J."/>
            <person name="Brunel D."/>
            <person name="Delourme R."/>
            <person name="Renard M."/>
            <person name="Aury J.M."/>
            <person name="Adams K.L."/>
            <person name="Batley J."/>
            <person name="Snowdon R.J."/>
            <person name="Tost J."/>
            <person name="Edwards D."/>
            <person name="Zhou Y."/>
            <person name="Hua W."/>
            <person name="Sharpe A.G."/>
            <person name="Paterson A.H."/>
            <person name="Guan C."/>
            <person name="Wincker P."/>
        </authorList>
    </citation>
    <scope>NUCLEOTIDE SEQUENCE [LARGE SCALE GENOMIC DNA]</scope>
    <source>
        <strain evidence="10">cv. Darmor-bzh</strain>
    </source>
</reference>
<dbReference type="Gramene" id="CDY44920">
    <property type="protein sequence ID" value="CDY44920"/>
    <property type="gene ID" value="GSBRNA2T00081076001"/>
</dbReference>
<name>A0A078I238_BRANA</name>
<evidence type="ECO:0000256" key="6">
    <source>
        <dbReference type="ARBA" id="ARBA00022989"/>
    </source>
</evidence>
<keyword evidence="2" id="KW-0813">Transport</keyword>
<feature type="transmembrane region" description="Helical" evidence="8">
    <location>
        <begin position="181"/>
        <end position="206"/>
    </location>
</feature>
<feature type="transmembrane region" description="Helical" evidence="8">
    <location>
        <begin position="249"/>
        <end position="266"/>
    </location>
</feature>
<dbReference type="AlphaFoldDB" id="A0A078I238"/>
<feature type="transmembrane region" description="Helical" evidence="8">
    <location>
        <begin position="469"/>
        <end position="487"/>
    </location>
</feature>
<keyword evidence="7 8" id="KW-0472">Membrane</keyword>
<feature type="transmembrane region" description="Helical" evidence="8">
    <location>
        <begin position="369"/>
        <end position="391"/>
    </location>
</feature>
<dbReference type="GO" id="GO:0005886">
    <property type="term" value="C:plasma membrane"/>
    <property type="evidence" value="ECO:0007669"/>
    <property type="project" value="UniProtKB-SubCell"/>
</dbReference>
<dbReference type="GO" id="GO:0009706">
    <property type="term" value="C:chloroplast inner membrane"/>
    <property type="evidence" value="ECO:0000318"/>
    <property type="project" value="GO_Central"/>
</dbReference>
<protein>
    <submittedName>
        <fullName evidence="9">BnaA02g04250D protein</fullName>
    </submittedName>
</protein>
<keyword evidence="6 8" id="KW-1133">Transmembrane helix</keyword>
<evidence type="ECO:0000256" key="7">
    <source>
        <dbReference type="ARBA" id="ARBA00023136"/>
    </source>
</evidence>
<evidence type="ECO:0000256" key="1">
    <source>
        <dbReference type="ARBA" id="ARBA00004429"/>
    </source>
</evidence>
<dbReference type="FunFam" id="1.20.1740.10:FF:000080">
    <property type="entry name" value="Tyrosine-specific transport protein"/>
    <property type="match status" value="1"/>
</dbReference>
<feature type="transmembrane region" description="Helical" evidence="8">
    <location>
        <begin position="286"/>
        <end position="304"/>
    </location>
</feature>
<dbReference type="OMA" id="PHIHQVN"/>
<keyword evidence="10" id="KW-1185">Reference proteome</keyword>
<accession>A0A078I238</accession>
<comment type="subcellular location">
    <subcellularLocation>
        <location evidence="1">Cell inner membrane</location>
        <topology evidence="1">Multi-pass membrane protein</topology>
    </subcellularLocation>
</comment>
<keyword evidence="3" id="KW-1003">Cell membrane</keyword>
<dbReference type="STRING" id="3708.A0A078I238"/>
<gene>
    <name evidence="9" type="primary">BnaA02g04250D</name>
    <name evidence="9" type="ORF">GSBRNA2T00081076001</name>
</gene>
<feature type="transmembrane region" description="Helical" evidence="8">
    <location>
        <begin position="403"/>
        <end position="419"/>
    </location>
</feature>
<proteinExistence type="predicted"/>
<sequence>MYVSLSNTCLPLRTASVPQKPLVLNGVVRFHLQRSSHVSSYRFGFNSNPFSRTHTARFFKCLSPRLSDKRRETQVTTEEEEEEVVEFQRLFSNLNRSTLKRESGSLSSAIFLVAGTTVGAGILAIPAVTQESGFLASAVACILCWAFMVVTGLLVAEVNVNTMSELGSGGVSLVSMAKRTLGSFGVQVASWSYILIHYTLLVAYIARSSGILTNFLGIPIWESATLFSLVLGGICFFGSQRFIGATNGVLVFGLIASFAALVTVASGDLHWEALLKANFEAVPMSIPIIALSFVYQNVVPVLCTDLEGDLPKVRTAIVLGTAIPLGLFLVWNAVILGSFPDTGVSAERMIDPLQQLRSTSVTVGPFVEAFSLIAIATSYIGFVLGLTDFFSDLLKLQTRQNKPFLYLLTLVPPLVLSLLDPEIFFKALDFAGTYGVLVLFGILPAAMSWSDRYVVSSSTATQLVPGGKVTLSLVMGAAGYVIVSEIIENFSKYLSVS</sequence>
<evidence type="ECO:0000256" key="4">
    <source>
        <dbReference type="ARBA" id="ARBA00022519"/>
    </source>
</evidence>
<feature type="transmembrane region" description="Helical" evidence="8">
    <location>
        <begin position="316"/>
        <end position="339"/>
    </location>
</feature>
<dbReference type="InterPro" id="IPR018227">
    <property type="entry name" value="Amino_acid_transport_2"/>
</dbReference>
<dbReference type="Proteomes" id="UP000028999">
    <property type="component" value="Unassembled WGS sequence"/>
</dbReference>
<evidence type="ECO:0000256" key="3">
    <source>
        <dbReference type="ARBA" id="ARBA00022475"/>
    </source>
</evidence>
<evidence type="ECO:0000313" key="9">
    <source>
        <dbReference type="EMBL" id="CDY44920.1"/>
    </source>
</evidence>
<organism evidence="9 10">
    <name type="scientific">Brassica napus</name>
    <name type="common">Rape</name>
    <dbReference type="NCBI Taxonomy" id="3708"/>
    <lineage>
        <taxon>Eukaryota</taxon>
        <taxon>Viridiplantae</taxon>
        <taxon>Streptophyta</taxon>
        <taxon>Embryophyta</taxon>
        <taxon>Tracheophyta</taxon>
        <taxon>Spermatophyta</taxon>
        <taxon>Magnoliopsida</taxon>
        <taxon>eudicotyledons</taxon>
        <taxon>Gunneridae</taxon>
        <taxon>Pentapetalae</taxon>
        <taxon>rosids</taxon>
        <taxon>malvids</taxon>
        <taxon>Brassicales</taxon>
        <taxon>Brassicaceae</taxon>
        <taxon>Brassiceae</taxon>
        <taxon>Brassica</taxon>
    </lineage>
</organism>
<evidence type="ECO:0000256" key="5">
    <source>
        <dbReference type="ARBA" id="ARBA00022692"/>
    </source>
</evidence>
<feature type="transmembrane region" description="Helical" evidence="8">
    <location>
        <begin position="134"/>
        <end position="160"/>
    </location>
</feature>
<keyword evidence="4" id="KW-0997">Cell inner membrane</keyword>
<evidence type="ECO:0000256" key="8">
    <source>
        <dbReference type="SAM" id="Phobius"/>
    </source>
</evidence>
<dbReference type="GO" id="GO:0003333">
    <property type="term" value="P:amino acid transmembrane transport"/>
    <property type="evidence" value="ECO:0007669"/>
    <property type="project" value="InterPro"/>
</dbReference>
<dbReference type="EMBL" id="LK032606">
    <property type="protein sequence ID" value="CDY44920.1"/>
    <property type="molecule type" value="Genomic_DNA"/>
</dbReference>
<evidence type="ECO:0000256" key="2">
    <source>
        <dbReference type="ARBA" id="ARBA00022448"/>
    </source>
</evidence>
<dbReference type="PANTHER" id="PTHR32195">
    <property type="entry name" value="OS07G0662800 PROTEIN"/>
    <property type="match status" value="1"/>
</dbReference>
<dbReference type="Gene3D" id="1.20.1740.10">
    <property type="entry name" value="Amino acid/polyamine transporter I"/>
    <property type="match status" value="1"/>
</dbReference>
<keyword evidence="5 8" id="KW-0812">Transmembrane</keyword>
<feature type="transmembrane region" description="Helical" evidence="8">
    <location>
        <begin position="218"/>
        <end position="237"/>
    </location>
</feature>